<evidence type="ECO:0000256" key="1">
    <source>
        <dbReference type="SAM" id="Phobius"/>
    </source>
</evidence>
<dbReference type="AlphaFoldDB" id="A0A6M3XSI6"/>
<evidence type="ECO:0000313" key="2">
    <source>
        <dbReference type="EMBL" id="QJI00790.1"/>
    </source>
</evidence>
<accession>A0A6M3XSI6</accession>
<organism evidence="2">
    <name type="scientific">viral metagenome</name>
    <dbReference type="NCBI Taxonomy" id="1070528"/>
    <lineage>
        <taxon>unclassified sequences</taxon>
        <taxon>metagenomes</taxon>
        <taxon>organismal metagenomes</taxon>
    </lineage>
</organism>
<keyword evidence="1" id="KW-0472">Membrane</keyword>
<dbReference type="EMBL" id="MT144876">
    <property type="protein sequence ID" value="QJI00790.1"/>
    <property type="molecule type" value="Genomic_DNA"/>
</dbReference>
<protein>
    <submittedName>
        <fullName evidence="2">Uncharacterized protein</fullName>
    </submittedName>
</protein>
<keyword evidence="1" id="KW-0812">Transmembrane</keyword>
<sequence>MKWTPIAAMAAIVILEAIALLKGIDGAIFGIAIAAIAGLGGYEVKVLRNKVKGDK</sequence>
<reference evidence="2" key="1">
    <citation type="submission" date="2020-03" db="EMBL/GenBank/DDBJ databases">
        <title>The deep terrestrial virosphere.</title>
        <authorList>
            <person name="Holmfeldt K."/>
            <person name="Nilsson E."/>
            <person name="Simone D."/>
            <person name="Lopez-Fernandez M."/>
            <person name="Wu X."/>
            <person name="de Brujin I."/>
            <person name="Lundin D."/>
            <person name="Andersson A."/>
            <person name="Bertilsson S."/>
            <person name="Dopson M."/>
        </authorList>
    </citation>
    <scope>NUCLEOTIDE SEQUENCE</scope>
    <source>
        <strain evidence="2">TM448B02115</strain>
    </source>
</reference>
<proteinExistence type="predicted"/>
<feature type="transmembrane region" description="Helical" evidence="1">
    <location>
        <begin position="29"/>
        <end position="47"/>
    </location>
</feature>
<keyword evidence="1" id="KW-1133">Transmembrane helix</keyword>
<gene>
    <name evidence="2" type="ORF">TM448B02115_0008</name>
</gene>
<name>A0A6M3XSI6_9ZZZZ</name>